<dbReference type="Proteomes" id="UP001298753">
    <property type="component" value="Unassembled WGS sequence"/>
</dbReference>
<sequence>MPLQKYMIEHLLYPAMEHRKGNQIRSILSELQFSQNANIEQIQRTRLINLLLHCKKHVPAYANVLPNANIIQADPFAVLHTQVPLLPKRQFQRTAQQHLADNIPDTERITNCTGGSTGEPIHFYMTRRQVESYEAARWRGLSWYGITQGSRSVMLWGSPIELSKQAQLKNRLRESLLKNRRILSAYNLTERDLAKHILFLERYKPEYLYGYATILTAFAQMLDKHRIHPNLTLKAVVSTSETLEPWQAELLEKVFRCPVANEYGARDAGILAYTCPQGGIHITAENCIIEVLDPVTHEPLPDGQSGLLAITDLTNFVQPRLRYLLGDIGTISPSLCRCGRTLPLLLHIDGREDDLLIGHDGALVHGNIIGQLLRPLNGLAAFQFRQHTPQSATLYLVKTIPTLPLNEQSIHEQLAKVLPDTEVTIRYVSQITPTASGKLRYAIRECPLPMEACHV</sequence>
<reference evidence="1 2" key="1">
    <citation type="submission" date="2021-10" db="EMBL/GenBank/DDBJ databases">
        <title>Anaerobic single-cell dispensing facilitates the cultivation of human gut bacteria.</title>
        <authorList>
            <person name="Afrizal A."/>
        </authorList>
    </citation>
    <scope>NUCLEOTIDE SEQUENCE [LARGE SCALE GENOMIC DNA]</scope>
    <source>
        <strain evidence="1 2">CLA-AA-H270</strain>
    </source>
</reference>
<dbReference type="GO" id="GO:0016874">
    <property type="term" value="F:ligase activity"/>
    <property type="evidence" value="ECO:0007669"/>
    <property type="project" value="UniProtKB-KW"/>
</dbReference>
<evidence type="ECO:0000313" key="1">
    <source>
        <dbReference type="EMBL" id="MCC2177165.1"/>
    </source>
</evidence>
<protein>
    <submittedName>
        <fullName evidence="1">Phenylacetate--CoA ligase family protein</fullName>
    </submittedName>
</protein>
<dbReference type="AlphaFoldDB" id="A0AAW4W7S6"/>
<dbReference type="EMBL" id="JAJEPX010000024">
    <property type="protein sequence ID" value="MCC2177165.1"/>
    <property type="molecule type" value="Genomic_DNA"/>
</dbReference>
<dbReference type="PANTHER" id="PTHR36932">
    <property type="entry name" value="CAPSULAR POLYSACCHARIDE BIOSYNTHESIS PROTEIN"/>
    <property type="match status" value="1"/>
</dbReference>
<proteinExistence type="predicted"/>
<gene>
    <name evidence="1" type="ORF">LKD22_08505</name>
</gene>
<dbReference type="SUPFAM" id="SSF56801">
    <property type="entry name" value="Acetyl-CoA synthetase-like"/>
    <property type="match status" value="1"/>
</dbReference>
<name>A0AAW4W7S6_9FIRM</name>
<keyword evidence="2" id="KW-1185">Reference proteome</keyword>
<accession>A0AAW4W7S6</accession>
<dbReference type="RefSeq" id="WP_227600821.1">
    <property type="nucleotide sequence ID" value="NZ_JAJEPX010000024.1"/>
</dbReference>
<dbReference type="GeneID" id="98660246"/>
<evidence type="ECO:0000313" key="2">
    <source>
        <dbReference type="Proteomes" id="UP001298753"/>
    </source>
</evidence>
<comment type="caution">
    <text evidence="1">The sequence shown here is derived from an EMBL/GenBank/DDBJ whole genome shotgun (WGS) entry which is preliminary data.</text>
</comment>
<dbReference type="Gene3D" id="3.40.50.12780">
    <property type="entry name" value="N-terminal domain of ligase-like"/>
    <property type="match status" value="1"/>
</dbReference>
<dbReference type="InterPro" id="IPR042099">
    <property type="entry name" value="ANL_N_sf"/>
</dbReference>
<organism evidence="1 2">
    <name type="scientific">Agathobaculum butyriciproducens</name>
    <dbReference type="NCBI Taxonomy" id="1628085"/>
    <lineage>
        <taxon>Bacteria</taxon>
        <taxon>Bacillati</taxon>
        <taxon>Bacillota</taxon>
        <taxon>Clostridia</taxon>
        <taxon>Eubacteriales</taxon>
        <taxon>Butyricicoccaceae</taxon>
        <taxon>Agathobaculum</taxon>
    </lineage>
</organism>
<dbReference type="PANTHER" id="PTHR36932:SF1">
    <property type="entry name" value="CAPSULAR POLYSACCHARIDE BIOSYNTHESIS PROTEIN"/>
    <property type="match status" value="1"/>
</dbReference>
<dbReference type="InterPro" id="IPR053158">
    <property type="entry name" value="CapK_Type1_Caps_Biosynth"/>
</dbReference>
<keyword evidence="1" id="KW-0436">Ligase</keyword>